<dbReference type="EMBL" id="CM029044">
    <property type="protein sequence ID" value="KAG2607426.1"/>
    <property type="molecule type" value="Genomic_DNA"/>
</dbReference>
<comment type="caution">
    <text evidence="1">The sequence shown here is derived from an EMBL/GenBank/DDBJ whole genome shotgun (WGS) entry which is preliminary data.</text>
</comment>
<organism evidence="1 2">
    <name type="scientific">Panicum virgatum</name>
    <name type="common">Blackwell switchgrass</name>
    <dbReference type="NCBI Taxonomy" id="38727"/>
    <lineage>
        <taxon>Eukaryota</taxon>
        <taxon>Viridiplantae</taxon>
        <taxon>Streptophyta</taxon>
        <taxon>Embryophyta</taxon>
        <taxon>Tracheophyta</taxon>
        <taxon>Spermatophyta</taxon>
        <taxon>Magnoliopsida</taxon>
        <taxon>Liliopsida</taxon>
        <taxon>Poales</taxon>
        <taxon>Poaceae</taxon>
        <taxon>PACMAD clade</taxon>
        <taxon>Panicoideae</taxon>
        <taxon>Panicodae</taxon>
        <taxon>Paniceae</taxon>
        <taxon>Panicinae</taxon>
        <taxon>Panicum</taxon>
        <taxon>Panicum sect. Hiantes</taxon>
    </lineage>
</organism>
<accession>A0A8T0TFN2</accession>
<proteinExistence type="predicted"/>
<evidence type="ECO:0000313" key="1">
    <source>
        <dbReference type="EMBL" id="KAG2607426.1"/>
    </source>
</evidence>
<dbReference type="AlphaFoldDB" id="A0A8T0TFN2"/>
<sequence>MICGCHVPGQLLAVGKLEHKIIIESELNIPCLYDDTVMEVIWGVKKSHEEFIA</sequence>
<dbReference type="Proteomes" id="UP000823388">
    <property type="component" value="Chromosome 4N"/>
</dbReference>
<name>A0A8T0TFN2_PANVG</name>
<keyword evidence="2" id="KW-1185">Reference proteome</keyword>
<protein>
    <submittedName>
        <fullName evidence="1">Uncharacterized protein</fullName>
    </submittedName>
</protein>
<evidence type="ECO:0000313" key="2">
    <source>
        <dbReference type="Proteomes" id="UP000823388"/>
    </source>
</evidence>
<gene>
    <name evidence="1" type="ORF">PVAP13_4NG253811</name>
</gene>
<reference evidence="1" key="1">
    <citation type="submission" date="2020-05" db="EMBL/GenBank/DDBJ databases">
        <title>WGS assembly of Panicum virgatum.</title>
        <authorList>
            <person name="Lovell J.T."/>
            <person name="Jenkins J."/>
            <person name="Shu S."/>
            <person name="Juenger T.E."/>
            <person name="Schmutz J."/>
        </authorList>
    </citation>
    <scope>NUCLEOTIDE SEQUENCE</scope>
    <source>
        <strain evidence="1">AP13</strain>
    </source>
</reference>